<dbReference type="NCBIfam" id="TIGR04183">
    <property type="entry name" value="Por_Secre_tail"/>
    <property type="match status" value="1"/>
</dbReference>
<dbReference type="SUPFAM" id="SSF63829">
    <property type="entry name" value="Calcium-dependent phosphotriesterase"/>
    <property type="match status" value="1"/>
</dbReference>
<feature type="transmembrane region" description="Helical" evidence="1">
    <location>
        <begin position="34"/>
        <end position="53"/>
    </location>
</feature>
<proteinExistence type="predicted"/>
<accession>A0A345UJ99</accession>
<dbReference type="InterPro" id="IPR052918">
    <property type="entry name" value="Motility_Chemotaxis_Reg"/>
</dbReference>
<dbReference type="PANTHER" id="PTHR35580">
    <property type="entry name" value="CELL SURFACE GLYCOPROTEIN (S-LAYER PROTEIN)-LIKE PROTEIN"/>
    <property type="match status" value="1"/>
</dbReference>
<dbReference type="Pfam" id="PF18962">
    <property type="entry name" value="Por_Secre_tail"/>
    <property type="match status" value="1"/>
</dbReference>
<dbReference type="Gene3D" id="2.60.40.4070">
    <property type="match status" value="1"/>
</dbReference>
<dbReference type="PANTHER" id="PTHR35580:SF1">
    <property type="entry name" value="PHYTASE-LIKE DOMAIN-CONTAINING PROTEIN"/>
    <property type="match status" value="1"/>
</dbReference>
<sequence length="1313" mass="140315">MKQVNSILLIINCILKIIVYFVENSFQILHKSILLLILSIFFVSDVYAMSFLVGKANVKTQSNLDKSQYVLPNGMHFQEVLNLQQAHTKSADLTFQSAYTIGGTGTTQVAKVVVDNAGNIYVTGGFTGTIQYGAVTVESTGGYDFFVAKLDPSGNVLWFRVANGSSDVLDELSLDGGLALAVDNDGNVYAGGSFVKELTFVDEFGNEVGYLHDGRDEFNNEINLELFVVKYDDSGNFLWAAGGESGSPGLVNSLAVGVNSVNDIVIDDFGDPNVVGSFSGTNLFDETGIVVQGESDFFVASLFDDGEGTYWMQVFGTPNRDYAKAITIDANGYLNVLGVVGEGRMYLPGGDVFWDNDTGNPDTFFMDFDVEDGDWTFAYFMGAGDEIIGSSIATSSDGNIFVAGFFEGEVLFESEVGDDIIVTSAGDTDGFLAKYDDAGDVLWVQQFGAAGTVAGVNAIILDDNEDIIVLGRYWEYVVFDAESDTPVILTTDSELNMFMAKYDKEGNFLWAKNVEGSGAESTDLINDLDNPDPTRPFGTCPLFIAYTSQNGGGVVMVGDFDGTLTLDGITLEANPGKSDGNRLVFIGVMGSGDGATTYYYSGTGNLTNTANWGVNTDGSGDNPANFTSDNQVFVVDNTASATLSAAWEVSGVDSKVVVSDGTSLILQAALTASVDVASGGSLTLAHETLPTLDEIDDNSTVTFTGAANEIPNWVYGNLIFEDINPVLSSIGFMTIRGDLTLSGSVNMPVARNNVQYTFVFAGEAVQTLTGNGNVMRSFGMEVDKAAGSVEITDGTVFIVEDELILRSGELINNGSLVLASTAFDETARVSGIGTGTITGNITLERWLDSNAVPGSGAFFGLGSPVQTSFTGGTDAGLLSNIWTQGGTGANAENADPNVWFFNETYPRNSELDPGGWTPVDNFNSSMLEATGYLTYIFTNDVLNQAGSWPKVLSATGAFSEKENDESTVSFPVTFTDNSVGDSQLGGFNLVSNPYLSALDWNHAAWNRTHLEGTFWVLEQNGTFSAYTIGSGGTGIANDGIIASNQAFFVQANGETPVLSVTSEAKVAGTSFMGETEQYLIRVKLTGAEHSGETLIAFHEGVEARGAVLLPPFSTSYSLLYSTFENNRMIVNGIGLSSLQQAYQHTVPLYTAATSGGLHRLIISEIHLPEGVEATLFETQTGTIREIGEETEVTFYASPTTVQDAENRFNIILTYDEPTAVPPAETPSALTLRQNYPNPFNPTTVIRFELPATEEVRLEVFNVQGQRVATLKSGSVQAGVHTVSFDASALSSGVYLYRLQAGNQVITRKMTLLK</sequence>
<evidence type="ECO:0000313" key="3">
    <source>
        <dbReference type="EMBL" id="AXJ00551.1"/>
    </source>
</evidence>
<evidence type="ECO:0000313" key="4">
    <source>
        <dbReference type="Proteomes" id="UP000254808"/>
    </source>
</evidence>
<gene>
    <name evidence="3" type="ORF">CYPRO_1294</name>
</gene>
<evidence type="ECO:0000259" key="2">
    <source>
        <dbReference type="Pfam" id="PF18962"/>
    </source>
</evidence>
<feature type="transmembrane region" description="Helical" evidence="1">
    <location>
        <begin position="6"/>
        <end position="22"/>
    </location>
</feature>
<protein>
    <submittedName>
        <fullName evidence="3">Por secretion system C-terminal sorting domain-containing protein</fullName>
    </submittedName>
</protein>
<dbReference type="Proteomes" id="UP000254808">
    <property type="component" value="Chromosome"/>
</dbReference>
<reference evidence="3 4" key="1">
    <citation type="submission" date="2018-03" db="EMBL/GenBank/DDBJ databases">
        <title>Phenotypic and genomic properties of Cyclonatronum proteinivorum gen. nov., sp. nov., a haloalkaliphilic bacteroidete from soda lakes possessing Na+-translocating rhodopsin.</title>
        <authorList>
            <person name="Toshchakov S.V."/>
            <person name="Korzhenkov A."/>
            <person name="Samarov N.I."/>
            <person name="Kublanov I.V."/>
            <person name="Muntyan M.S."/>
            <person name="Sorokin D.Y."/>
        </authorList>
    </citation>
    <scope>NUCLEOTIDE SEQUENCE [LARGE SCALE GENOMIC DNA]</scope>
    <source>
        <strain evidence="3 4">Omega</strain>
    </source>
</reference>
<evidence type="ECO:0000256" key="1">
    <source>
        <dbReference type="SAM" id="Phobius"/>
    </source>
</evidence>
<name>A0A345UJ99_9BACT</name>
<feature type="domain" description="Secretion system C-terminal sorting" evidence="2">
    <location>
        <begin position="1235"/>
        <end position="1309"/>
    </location>
</feature>
<keyword evidence="1" id="KW-0812">Transmembrane</keyword>
<dbReference type="KEGG" id="cprv:CYPRO_1294"/>
<keyword evidence="1" id="KW-0472">Membrane</keyword>
<dbReference type="EMBL" id="CP027806">
    <property type="protein sequence ID" value="AXJ00551.1"/>
    <property type="molecule type" value="Genomic_DNA"/>
</dbReference>
<keyword evidence="1" id="KW-1133">Transmembrane helix</keyword>
<dbReference type="InterPro" id="IPR026444">
    <property type="entry name" value="Secre_tail"/>
</dbReference>
<organism evidence="3 4">
    <name type="scientific">Cyclonatronum proteinivorum</name>
    <dbReference type="NCBI Taxonomy" id="1457365"/>
    <lineage>
        <taxon>Bacteria</taxon>
        <taxon>Pseudomonadati</taxon>
        <taxon>Balneolota</taxon>
        <taxon>Balneolia</taxon>
        <taxon>Balneolales</taxon>
        <taxon>Cyclonatronaceae</taxon>
        <taxon>Cyclonatronum</taxon>
    </lineage>
</organism>
<keyword evidence="4" id="KW-1185">Reference proteome</keyword>